<sequence>MIRKTISEFVKYDLFRNNRGIVQISIYPDSLGGEKWYITAKIEDDYQRYNDVSSIIEDFHGDLIHYYYEDKASILKRKNRSENDKDKIRNCLEYAIGNRVYQKPTKKKRWSRLKMGERELGGVNRAKTGWPATKTVLFNAKGEYTVLNWSYGCSEK</sequence>
<organism evidence="1 2">
    <name type="scientific">Flammeovirga kamogawensis</name>
    <dbReference type="NCBI Taxonomy" id="373891"/>
    <lineage>
        <taxon>Bacteria</taxon>
        <taxon>Pseudomonadati</taxon>
        <taxon>Bacteroidota</taxon>
        <taxon>Cytophagia</taxon>
        <taxon>Cytophagales</taxon>
        <taxon>Flammeovirgaceae</taxon>
        <taxon>Flammeovirga</taxon>
    </lineage>
</organism>
<dbReference type="Proteomes" id="UP000682802">
    <property type="component" value="Plasmid p1"/>
</dbReference>
<keyword evidence="2" id="KW-1185">Reference proteome</keyword>
<reference evidence="1 2" key="1">
    <citation type="submission" date="2021-05" db="EMBL/GenBank/DDBJ databases">
        <title>Comparative genomic studies on the polysaccharide-degrading batcterial strains of the Flammeovirga genus.</title>
        <authorList>
            <person name="Zewei F."/>
            <person name="Zheng Z."/>
            <person name="Yu L."/>
            <person name="Ruyue G."/>
            <person name="Yanhong M."/>
            <person name="Yuanyuan C."/>
            <person name="Jingyan G."/>
            <person name="Wenjun H."/>
        </authorList>
    </citation>
    <scope>NUCLEOTIDE SEQUENCE [LARGE SCALE GENOMIC DNA]</scope>
    <source>
        <strain evidence="1 2">YS10</strain>
        <plasmid evidence="1 2">p1</plasmid>
    </source>
</reference>
<evidence type="ECO:0000313" key="2">
    <source>
        <dbReference type="Proteomes" id="UP000682802"/>
    </source>
</evidence>
<dbReference type="RefSeq" id="WP_158631259.1">
    <property type="nucleotide sequence ID" value="NZ_CP076130.1"/>
</dbReference>
<keyword evidence="1" id="KW-0614">Plasmid</keyword>
<dbReference type="EMBL" id="CP076130">
    <property type="protein sequence ID" value="QWG10632.1"/>
    <property type="molecule type" value="Genomic_DNA"/>
</dbReference>
<evidence type="ECO:0000313" key="1">
    <source>
        <dbReference type="EMBL" id="QWG10632.1"/>
    </source>
</evidence>
<proteinExistence type="predicted"/>
<geneLocation type="plasmid" evidence="1 2">
    <name>p1</name>
</geneLocation>
<name>A0ABX8H5B9_9BACT</name>
<protein>
    <submittedName>
        <fullName evidence="1">Uncharacterized protein</fullName>
    </submittedName>
</protein>
<accession>A0ABX8H5B9</accession>
<gene>
    <name evidence="1" type="ORF">KM029_24940</name>
</gene>